<keyword evidence="3" id="KW-1185">Reference proteome</keyword>
<dbReference type="EMBL" id="BSFD01000011">
    <property type="protein sequence ID" value="GLK50347.1"/>
    <property type="molecule type" value="Genomic_DNA"/>
</dbReference>
<dbReference type="SUPFAM" id="SSF46785">
    <property type="entry name" value="Winged helix' DNA-binding domain"/>
    <property type="match status" value="1"/>
</dbReference>
<sequence length="318" mass="34974">MTGAADQGVRIGLSVVVMALKDRRSVVLTTQGEDGARALPFGPFDPVRDRTFELALRDFVTEQTGFRLGFVEQLYTFGDAGRATPRATPAVDQRREVSVGYLALTPDAAEVQTEAQTHDARWDAAFDIFPWEDRRTANPALRNALSQGLALWAGDNDQRQARARALFALTPDHRWNEERVLERYELLYEARLVAEAWRDGDQPPPPSVLPGMTMASDHRRILATGLGRLRSKLKYRPVLFDLTPGVFTLSALQAAAEAVSGLTLHKQNFRRGVERTGLVEPTGQLSSATGGRPAELFRFKGVDPQTGAAPGLSLPAQR</sequence>
<dbReference type="SUPFAM" id="SSF55811">
    <property type="entry name" value="Nudix"/>
    <property type="match status" value="1"/>
</dbReference>
<dbReference type="RefSeq" id="WP_271166485.1">
    <property type="nucleotide sequence ID" value="NZ_BSFD01000011.1"/>
</dbReference>
<dbReference type="InterPro" id="IPR036388">
    <property type="entry name" value="WH-like_DNA-bd_sf"/>
</dbReference>
<name>A0ABQ5TBY2_9CAUL</name>
<organism evidence="2 3">
    <name type="scientific">Brevundimonas intermedia</name>
    <dbReference type="NCBI Taxonomy" id="74315"/>
    <lineage>
        <taxon>Bacteria</taxon>
        <taxon>Pseudomonadati</taxon>
        <taxon>Pseudomonadota</taxon>
        <taxon>Alphaproteobacteria</taxon>
        <taxon>Caulobacterales</taxon>
        <taxon>Caulobacteraceae</taxon>
        <taxon>Brevundimonas</taxon>
    </lineage>
</organism>
<dbReference type="Gene3D" id="3.90.79.10">
    <property type="entry name" value="Nucleoside Triphosphate Pyrophosphohydrolase"/>
    <property type="match status" value="1"/>
</dbReference>
<accession>A0ABQ5TBY2</accession>
<evidence type="ECO:0000259" key="1">
    <source>
        <dbReference type="Pfam" id="PF21906"/>
    </source>
</evidence>
<dbReference type="Gene3D" id="1.10.10.10">
    <property type="entry name" value="Winged helix-like DNA-binding domain superfamily/Winged helix DNA-binding domain"/>
    <property type="match status" value="1"/>
</dbReference>
<dbReference type="InterPro" id="IPR015797">
    <property type="entry name" value="NUDIX_hydrolase-like_dom_sf"/>
</dbReference>
<gene>
    <name evidence="2" type="ORF">GCM10017620_33210</name>
</gene>
<dbReference type="InterPro" id="IPR011213">
    <property type="entry name" value="NMN_biosyn"/>
</dbReference>
<evidence type="ECO:0000313" key="2">
    <source>
        <dbReference type="EMBL" id="GLK50347.1"/>
    </source>
</evidence>
<proteinExistence type="predicted"/>
<protein>
    <submittedName>
        <fullName evidence="2">NAD regulator</fullName>
    </submittedName>
</protein>
<evidence type="ECO:0000313" key="3">
    <source>
        <dbReference type="Proteomes" id="UP001143509"/>
    </source>
</evidence>
<dbReference type="PIRSF" id="PIRSF019423">
    <property type="entry name" value="NMN_biosyn"/>
    <property type="match status" value="1"/>
</dbReference>
<feature type="domain" description="NrtR DNA-binding winged helix" evidence="1">
    <location>
        <begin position="240"/>
        <end position="299"/>
    </location>
</feature>
<dbReference type="Proteomes" id="UP001143509">
    <property type="component" value="Unassembled WGS sequence"/>
</dbReference>
<comment type="caution">
    <text evidence="2">The sequence shown here is derived from an EMBL/GenBank/DDBJ whole genome shotgun (WGS) entry which is preliminary data.</text>
</comment>
<reference evidence="2" key="1">
    <citation type="journal article" date="2014" name="Int. J. Syst. Evol. Microbiol.">
        <title>Complete genome of a new Firmicutes species belonging to the dominant human colonic microbiota ('Ruminococcus bicirculans') reveals two chromosomes and a selective capacity to utilize plant glucans.</title>
        <authorList>
            <consortium name="NISC Comparative Sequencing Program"/>
            <person name="Wegmann U."/>
            <person name="Louis P."/>
            <person name="Goesmann A."/>
            <person name="Henrissat B."/>
            <person name="Duncan S.H."/>
            <person name="Flint H.J."/>
        </authorList>
    </citation>
    <scope>NUCLEOTIDE SEQUENCE</scope>
    <source>
        <strain evidence="2">VKM B-1499</strain>
    </source>
</reference>
<dbReference type="Pfam" id="PF21906">
    <property type="entry name" value="WHD_NrtR"/>
    <property type="match status" value="1"/>
</dbReference>
<reference evidence="2" key="2">
    <citation type="submission" date="2023-01" db="EMBL/GenBank/DDBJ databases">
        <authorList>
            <person name="Sun Q."/>
            <person name="Evtushenko L."/>
        </authorList>
    </citation>
    <scope>NUCLEOTIDE SEQUENCE</scope>
    <source>
        <strain evidence="2">VKM B-1499</strain>
    </source>
</reference>
<dbReference type="InterPro" id="IPR054105">
    <property type="entry name" value="WHD_NrtR"/>
</dbReference>
<dbReference type="InterPro" id="IPR036390">
    <property type="entry name" value="WH_DNA-bd_sf"/>
</dbReference>